<evidence type="ECO:0000313" key="1">
    <source>
        <dbReference type="EMBL" id="CAG06195.1"/>
    </source>
</evidence>
<organism evidence="1">
    <name type="scientific">Tetraodon nigroviridis</name>
    <name type="common">Spotted green pufferfish</name>
    <name type="synonym">Chelonodon nigroviridis</name>
    <dbReference type="NCBI Taxonomy" id="99883"/>
    <lineage>
        <taxon>Eukaryota</taxon>
        <taxon>Metazoa</taxon>
        <taxon>Chordata</taxon>
        <taxon>Craniata</taxon>
        <taxon>Vertebrata</taxon>
        <taxon>Euteleostomi</taxon>
        <taxon>Actinopterygii</taxon>
        <taxon>Neopterygii</taxon>
        <taxon>Teleostei</taxon>
        <taxon>Neoteleostei</taxon>
        <taxon>Acanthomorphata</taxon>
        <taxon>Eupercaria</taxon>
        <taxon>Tetraodontiformes</taxon>
        <taxon>Tetradontoidea</taxon>
        <taxon>Tetraodontidae</taxon>
        <taxon>Tetraodon</taxon>
    </lineage>
</organism>
<dbReference type="KEGG" id="tng:GSTEN00026467G001"/>
<comment type="caution">
    <text evidence="1">The sequence shown here is derived from an EMBL/GenBank/DDBJ whole genome shotgun (WGS) entry which is preliminary data.</text>
</comment>
<dbReference type="AlphaFoldDB" id="Q4RZI7"/>
<feature type="non-terminal residue" evidence="1">
    <location>
        <position position="1"/>
    </location>
</feature>
<reference evidence="1" key="2">
    <citation type="submission" date="2004-02" db="EMBL/GenBank/DDBJ databases">
        <authorList>
            <consortium name="Genoscope"/>
            <consortium name="Whitehead Institute Centre for Genome Research"/>
        </authorList>
    </citation>
    <scope>NUCLEOTIDE SEQUENCE</scope>
</reference>
<proteinExistence type="predicted"/>
<reference evidence="1" key="1">
    <citation type="journal article" date="2004" name="Nature">
        <title>Genome duplication in the teleost fish Tetraodon nigroviridis reveals the early vertebrate proto-karyotype.</title>
        <authorList>
            <person name="Jaillon O."/>
            <person name="Aury J.-M."/>
            <person name="Brunet F."/>
            <person name="Petit J.-L."/>
            <person name="Stange-Thomann N."/>
            <person name="Mauceli E."/>
            <person name="Bouneau L."/>
            <person name="Fischer C."/>
            <person name="Ozouf-Costaz C."/>
            <person name="Bernot A."/>
            <person name="Nicaud S."/>
            <person name="Jaffe D."/>
            <person name="Fisher S."/>
            <person name="Lutfalla G."/>
            <person name="Dossat C."/>
            <person name="Segurens B."/>
            <person name="Dasilva C."/>
            <person name="Salanoubat M."/>
            <person name="Levy M."/>
            <person name="Boudet N."/>
            <person name="Castellano S."/>
            <person name="Anthouard V."/>
            <person name="Jubin C."/>
            <person name="Castelli V."/>
            <person name="Katinka M."/>
            <person name="Vacherie B."/>
            <person name="Biemont C."/>
            <person name="Skalli Z."/>
            <person name="Cattolico L."/>
            <person name="Poulain J."/>
            <person name="De Berardinis V."/>
            <person name="Cruaud C."/>
            <person name="Duprat S."/>
            <person name="Brottier P."/>
            <person name="Coutanceau J.-P."/>
            <person name="Gouzy J."/>
            <person name="Parra G."/>
            <person name="Lardier G."/>
            <person name="Chapple C."/>
            <person name="McKernan K.J."/>
            <person name="McEwan P."/>
            <person name="Bosak S."/>
            <person name="Kellis M."/>
            <person name="Volff J.-N."/>
            <person name="Guigo R."/>
            <person name="Zody M.C."/>
            <person name="Mesirov J."/>
            <person name="Lindblad-Toh K."/>
            <person name="Birren B."/>
            <person name="Nusbaum C."/>
            <person name="Kahn D."/>
            <person name="Robinson-Rechavi M."/>
            <person name="Laudet V."/>
            <person name="Schachter V."/>
            <person name="Quetier F."/>
            <person name="Saurin W."/>
            <person name="Scarpelli C."/>
            <person name="Wincker P."/>
            <person name="Lander E.S."/>
            <person name="Weissenbach J."/>
            <person name="Roest Crollius H."/>
        </authorList>
    </citation>
    <scope>NUCLEOTIDE SEQUENCE [LARGE SCALE GENOMIC DNA]</scope>
</reference>
<feature type="non-terminal residue" evidence="1">
    <location>
        <position position="37"/>
    </location>
</feature>
<gene>
    <name evidence="1" type="ORF">GSTENG00026467001</name>
</gene>
<dbReference type="EMBL" id="CAAE01014844">
    <property type="protein sequence ID" value="CAG06195.1"/>
    <property type="molecule type" value="Genomic_DNA"/>
</dbReference>
<protein>
    <submittedName>
        <fullName evidence="1">(spotted green pufferfish) hypothetical protein</fullName>
    </submittedName>
</protein>
<dbReference type="OrthoDB" id="10055895at2759"/>
<sequence>PALCPSFAEVCSFLERYGAALDLPEMTFPQMERYLRD</sequence>
<accession>Q4RZI7</accession>
<name>Q4RZI7_TETNG</name>